<dbReference type="GO" id="GO:0019301">
    <property type="term" value="P:rhamnose catabolic process"/>
    <property type="evidence" value="ECO:0007669"/>
    <property type="project" value="UniProtKB-UniRule"/>
</dbReference>
<feature type="active site" description="Proton donor" evidence="5">
    <location>
        <position position="22"/>
    </location>
</feature>
<dbReference type="InterPro" id="IPR008000">
    <property type="entry name" value="Rham/fucose_mutarotase"/>
</dbReference>
<dbReference type="AlphaFoldDB" id="A0A807L805"/>
<dbReference type="GO" id="GO:0062192">
    <property type="term" value="F:L-rhamnose mutarotase activity"/>
    <property type="evidence" value="ECO:0007669"/>
    <property type="project" value="UniProtKB-UniRule"/>
</dbReference>
<organism evidence="7 8">
    <name type="scientific">Kosakonia cowanii JCM 10956 = DSM 18146</name>
    <dbReference type="NCBI Taxonomy" id="1300165"/>
    <lineage>
        <taxon>Bacteria</taxon>
        <taxon>Pseudomonadati</taxon>
        <taxon>Pseudomonadota</taxon>
        <taxon>Gammaproteobacteria</taxon>
        <taxon>Enterobacterales</taxon>
        <taxon>Enterobacteriaceae</taxon>
        <taxon>Kosakonia</taxon>
    </lineage>
</organism>
<comment type="pathway">
    <text evidence="5">Carbohydrate metabolism; L-rhamnose metabolism.</text>
</comment>
<comment type="function">
    <text evidence="5">Involved in the anomeric conversion of L-rhamnose.</text>
</comment>
<comment type="subunit">
    <text evidence="5">Homodimer.</text>
</comment>
<dbReference type="UniPathway" id="UPA00125"/>
<dbReference type="EMBL" id="CP019445">
    <property type="protein sequence ID" value="APZ03784.1"/>
    <property type="molecule type" value="Genomic_DNA"/>
</dbReference>
<feature type="binding site" evidence="5">
    <location>
        <begin position="76"/>
        <end position="77"/>
    </location>
    <ligand>
        <name>substrate</name>
    </ligand>
</feature>
<evidence type="ECO:0000256" key="6">
    <source>
        <dbReference type="NCBIfam" id="TIGR02625"/>
    </source>
</evidence>
<comment type="similarity">
    <text evidence="5">Belongs to the rhamnose mutarotase family.</text>
</comment>
<dbReference type="PANTHER" id="PTHR34389">
    <property type="entry name" value="L-RHAMNOSE MUTAROTASE"/>
    <property type="match status" value="1"/>
</dbReference>
<dbReference type="NCBIfam" id="TIGR02625">
    <property type="entry name" value="YiiL_rotase"/>
    <property type="match status" value="1"/>
</dbReference>
<name>A0A807L805_9ENTR</name>
<dbReference type="Pfam" id="PF05336">
    <property type="entry name" value="rhaM"/>
    <property type="match status" value="1"/>
</dbReference>
<evidence type="ECO:0000256" key="4">
    <source>
        <dbReference type="ARBA" id="ARBA00023308"/>
    </source>
</evidence>
<evidence type="ECO:0000256" key="5">
    <source>
        <dbReference type="HAMAP-Rule" id="MF_01663"/>
    </source>
</evidence>
<feature type="binding site" evidence="5">
    <location>
        <position position="41"/>
    </location>
    <ligand>
        <name>substrate</name>
    </ligand>
</feature>
<keyword evidence="1 5" id="KW-0963">Cytoplasm</keyword>
<dbReference type="PANTHER" id="PTHR34389:SF2">
    <property type="entry name" value="L-RHAMNOSE MUTAROTASE"/>
    <property type="match status" value="1"/>
</dbReference>
<keyword evidence="8" id="KW-1185">Reference proteome</keyword>
<dbReference type="InterPro" id="IPR011008">
    <property type="entry name" value="Dimeric_a/b-barrel"/>
</dbReference>
<dbReference type="HAMAP" id="MF_01663">
    <property type="entry name" value="L_rham_rotase"/>
    <property type="match status" value="1"/>
</dbReference>
<evidence type="ECO:0000313" key="7">
    <source>
        <dbReference type="EMBL" id="APZ03784.1"/>
    </source>
</evidence>
<proteinExistence type="inferred from homology"/>
<dbReference type="GO" id="GO:0005737">
    <property type="term" value="C:cytoplasm"/>
    <property type="evidence" value="ECO:0007669"/>
    <property type="project" value="UniProtKB-SubCell"/>
</dbReference>
<evidence type="ECO:0000256" key="1">
    <source>
        <dbReference type="ARBA" id="ARBA00022490"/>
    </source>
</evidence>
<comment type="subcellular location">
    <subcellularLocation>
        <location evidence="5">Cytoplasm</location>
    </subcellularLocation>
</comment>
<protein>
    <recommendedName>
        <fullName evidence="5 6">L-rhamnose mutarotase</fullName>
        <ecNumber evidence="5 6">5.1.3.32</ecNumber>
    </recommendedName>
    <alternativeName>
        <fullName evidence="5">Rhamnose 1-epimerase</fullName>
    </alternativeName>
    <alternativeName>
        <fullName evidence="5">Type-3 mutarotase</fullName>
    </alternativeName>
</protein>
<keyword evidence="3 5" id="KW-0119">Carbohydrate metabolism</keyword>
<evidence type="ECO:0000256" key="2">
    <source>
        <dbReference type="ARBA" id="ARBA00023235"/>
    </source>
</evidence>
<keyword evidence="2 5" id="KW-0413">Isomerase</keyword>
<dbReference type="RefSeq" id="WP_054804141.1">
    <property type="nucleotide sequence ID" value="NZ_CP019445.1"/>
</dbReference>
<dbReference type="SUPFAM" id="SSF54909">
    <property type="entry name" value="Dimeric alpha+beta barrel"/>
    <property type="match status" value="1"/>
</dbReference>
<feature type="binding site" evidence="5">
    <location>
        <position position="18"/>
    </location>
    <ligand>
        <name>substrate</name>
    </ligand>
</feature>
<sequence length="104" mass="12179">MIRKAFVMQVNPDAHEEYARRHNPIWPELEAVLKEAGAHHYAIYLDKARNLLFATVEIESEARWEAVARTEVCQRWWKHMRDVMPANADNSPVSAELEEVFYLA</sequence>
<dbReference type="KEGG" id="kco:BWI95_01150"/>
<dbReference type="Proteomes" id="UP000187148">
    <property type="component" value="Chromosome"/>
</dbReference>
<evidence type="ECO:0000313" key="8">
    <source>
        <dbReference type="Proteomes" id="UP000187148"/>
    </source>
</evidence>
<gene>
    <name evidence="5" type="primary">rhaM</name>
    <name evidence="7" type="ORF">BWI95_01150</name>
</gene>
<dbReference type="EC" id="5.1.3.32" evidence="5 6"/>
<accession>A0A807L805</accession>
<dbReference type="Gene3D" id="3.30.70.100">
    <property type="match status" value="1"/>
</dbReference>
<comment type="catalytic activity">
    <reaction evidence="5">
        <text>alpha-L-rhamnose = beta-L-rhamnose</text>
        <dbReference type="Rhea" id="RHEA:25584"/>
        <dbReference type="ChEBI" id="CHEBI:27586"/>
        <dbReference type="ChEBI" id="CHEBI:27907"/>
        <dbReference type="EC" id="5.1.3.32"/>
    </reaction>
</comment>
<reference evidence="7 8" key="1">
    <citation type="submission" date="2017-01" db="EMBL/GenBank/DDBJ databases">
        <authorList>
            <person name="Cao J.-M."/>
        </authorList>
    </citation>
    <scope>NUCLEOTIDE SEQUENCE [LARGE SCALE GENOMIC DNA]</scope>
    <source>
        <strain evidence="7 8">888-76</strain>
    </source>
</reference>
<evidence type="ECO:0000256" key="3">
    <source>
        <dbReference type="ARBA" id="ARBA00023277"/>
    </source>
</evidence>
<dbReference type="InterPro" id="IPR013448">
    <property type="entry name" value="L-rhamnose_mutarotase"/>
</dbReference>
<keyword evidence="4 5" id="KW-0684">Rhamnose metabolism</keyword>